<name>A0A1I4JPB6_9BACI</name>
<dbReference type="Proteomes" id="UP000198565">
    <property type="component" value="Unassembled WGS sequence"/>
</dbReference>
<sequence length="74" mass="8921">MAFLREAVEKQKVYLIQQLMAKGIVDKNNQELYNKPISEIVNDYEKFCLEFEKQNALKFTRYNPERKEEKPNVH</sequence>
<evidence type="ECO:0008006" key="3">
    <source>
        <dbReference type="Google" id="ProtNLM"/>
    </source>
</evidence>
<protein>
    <recommendedName>
        <fullName evidence="3">Fur-regulated basic protein A</fullName>
    </recommendedName>
</protein>
<gene>
    <name evidence="1" type="ORF">SAMN04487943_10386</name>
</gene>
<dbReference type="RefSeq" id="WP_091482585.1">
    <property type="nucleotide sequence ID" value="NZ_FOTR01000003.1"/>
</dbReference>
<dbReference type="OrthoDB" id="2971629at2"/>
<accession>A0A1I4JPB6</accession>
<dbReference type="EMBL" id="FOTR01000003">
    <property type="protein sequence ID" value="SFL68382.1"/>
    <property type="molecule type" value="Genomic_DNA"/>
</dbReference>
<keyword evidence="2" id="KW-1185">Reference proteome</keyword>
<reference evidence="2" key="1">
    <citation type="submission" date="2016-10" db="EMBL/GenBank/DDBJ databases">
        <authorList>
            <person name="Varghese N."/>
            <person name="Submissions S."/>
        </authorList>
    </citation>
    <scope>NUCLEOTIDE SEQUENCE [LARGE SCALE GENOMIC DNA]</scope>
    <source>
        <strain evidence="2">CGMCC 1.4250</strain>
    </source>
</reference>
<evidence type="ECO:0000313" key="2">
    <source>
        <dbReference type="Proteomes" id="UP000198565"/>
    </source>
</evidence>
<evidence type="ECO:0000313" key="1">
    <source>
        <dbReference type="EMBL" id="SFL68382.1"/>
    </source>
</evidence>
<organism evidence="1 2">
    <name type="scientific">Gracilibacillus orientalis</name>
    <dbReference type="NCBI Taxonomy" id="334253"/>
    <lineage>
        <taxon>Bacteria</taxon>
        <taxon>Bacillati</taxon>
        <taxon>Bacillota</taxon>
        <taxon>Bacilli</taxon>
        <taxon>Bacillales</taxon>
        <taxon>Bacillaceae</taxon>
        <taxon>Gracilibacillus</taxon>
    </lineage>
</organism>
<proteinExistence type="predicted"/>
<dbReference type="AlphaFoldDB" id="A0A1I4JPB6"/>